<keyword evidence="3" id="KW-1185">Reference proteome</keyword>
<dbReference type="AlphaFoldDB" id="A0A6P3WA10"/>
<dbReference type="KEGG" id="char:105909174"/>
<dbReference type="InterPro" id="IPR007529">
    <property type="entry name" value="Znf_HIT"/>
</dbReference>
<dbReference type="OrthoDB" id="10005492at2759"/>
<evidence type="ECO:0000313" key="3">
    <source>
        <dbReference type="Proteomes" id="UP000515152"/>
    </source>
</evidence>
<dbReference type="PANTHER" id="PTHR15555:SF0">
    <property type="entry name" value="ZINC FINGER HIT DOMAIN-CONTAINING PROTEIN 2"/>
    <property type="match status" value="1"/>
</dbReference>
<evidence type="ECO:0000313" key="5">
    <source>
        <dbReference type="RefSeq" id="XP_031427600.1"/>
    </source>
</evidence>
<accession>A0A6P3WA10</accession>
<protein>
    <submittedName>
        <fullName evidence="4 5">Zinc finger HIT domain-containing protein 2</fullName>
    </submittedName>
</protein>
<dbReference type="RefSeq" id="XP_031427600.1">
    <property type="nucleotide sequence ID" value="XM_031571740.2"/>
</dbReference>
<dbReference type="Proteomes" id="UP000515152">
    <property type="component" value="Chromosome 8"/>
</dbReference>
<gene>
    <name evidence="4 5" type="primary">znhit2</name>
</gene>
<sequence>MELFVRRKLPSRVRSLLTDIGPREEEHLEDIVDTVPAAVDEDGIILPRRGALDTRDLLTPAVGNDTTDAPNGEAQMQVCGLCLSKPYCYTCPRCNIMYCSLSCYRSPGHSGCSEEFYKESVFKELRNTGLTEKESREKMQEILLRLRTNEGAMDHISEQLGEEAEPGGTEALELLSRLAEMQANGEENKEEIQKTLLKLRDIDEDEDRSREDGLIEEGDQEDLADKLAGLDIDTLSEEELWTLLSHQDREKFEGLVKGGAIGGLIPIWKPWWEVHDKSKEVVLEVMSEDSTHELDGKRVVPEVNGVSKVIDEEGREAQVERTECVTGREKTGKTEDAVKMKNVSKSKKTSKLNKGCQEVVKKGDRNKPTNNVPPVNVSKIPPLHSLTTNPSPLLCNTLVNVLYGYTFSLCLFNGDISEEDMMQEFCQAVLAISEGLSTGGMFSSLQESLEAGVTAVSAEGYFDREDPQAPARAVEAVANVLTRQSSRDSVGYSLAALSQLRGALTKARGLLPKEGDGAEPRRKYFQAIKKCEFLQSWAKENTQEVKTLAAGVWREHSRRENERRVLEEEKKGVVKSWNKGRGRGALIEEINEKL</sequence>
<dbReference type="Gene3D" id="3.30.60.190">
    <property type="match status" value="1"/>
</dbReference>
<dbReference type="RefSeq" id="XP_012693232.1">
    <property type="nucleotide sequence ID" value="XM_012837778.3"/>
</dbReference>
<dbReference type="Pfam" id="PF04438">
    <property type="entry name" value="zf-HIT"/>
    <property type="match status" value="1"/>
</dbReference>
<evidence type="ECO:0000259" key="2">
    <source>
        <dbReference type="PROSITE" id="PS51083"/>
    </source>
</evidence>
<evidence type="ECO:0000256" key="1">
    <source>
        <dbReference type="PROSITE-ProRule" id="PRU00453"/>
    </source>
</evidence>
<dbReference type="PANTHER" id="PTHR15555">
    <property type="entry name" value="ZINC FINGER HIT DOMAIN CONTAINING PROTEIN 2 PROTEIN FON -RELATED"/>
    <property type="match status" value="1"/>
</dbReference>
<dbReference type="CTD" id="741"/>
<keyword evidence="1" id="KW-0479">Metal-binding</keyword>
<name>A0A6P3WA10_CLUHA</name>
<dbReference type="GO" id="GO:0008270">
    <property type="term" value="F:zinc ion binding"/>
    <property type="evidence" value="ECO:0007669"/>
    <property type="project" value="UniProtKB-UniRule"/>
</dbReference>
<keyword evidence="1" id="KW-0863">Zinc-finger</keyword>
<dbReference type="GeneTree" id="ENSGT00390000017147"/>
<organism evidence="3 4">
    <name type="scientific">Clupea harengus</name>
    <name type="common">Atlantic herring</name>
    <dbReference type="NCBI Taxonomy" id="7950"/>
    <lineage>
        <taxon>Eukaryota</taxon>
        <taxon>Metazoa</taxon>
        <taxon>Chordata</taxon>
        <taxon>Craniata</taxon>
        <taxon>Vertebrata</taxon>
        <taxon>Euteleostomi</taxon>
        <taxon>Actinopterygii</taxon>
        <taxon>Neopterygii</taxon>
        <taxon>Teleostei</taxon>
        <taxon>Clupei</taxon>
        <taxon>Clupeiformes</taxon>
        <taxon>Clupeoidei</taxon>
        <taxon>Clupeidae</taxon>
        <taxon>Clupea</taxon>
    </lineage>
</organism>
<dbReference type="PROSITE" id="PS51083">
    <property type="entry name" value="ZF_HIT"/>
    <property type="match status" value="1"/>
</dbReference>
<dbReference type="CDD" id="cd23024">
    <property type="entry name" value="zf-HIT_ZNHIT2-3"/>
    <property type="match status" value="1"/>
</dbReference>
<feature type="domain" description="HIT-type" evidence="2">
    <location>
        <begin position="79"/>
        <end position="112"/>
    </location>
</feature>
<keyword evidence="1" id="KW-0862">Zinc</keyword>
<dbReference type="SUPFAM" id="SSF144232">
    <property type="entry name" value="HIT/MYND zinc finger-like"/>
    <property type="match status" value="1"/>
</dbReference>
<dbReference type="GeneID" id="105909174"/>
<reference evidence="4 5" key="1">
    <citation type="submission" date="2025-04" db="UniProtKB">
        <authorList>
            <consortium name="RefSeq"/>
        </authorList>
    </citation>
    <scope>IDENTIFICATION</scope>
</reference>
<dbReference type="InterPro" id="IPR039646">
    <property type="entry name" value="ZNHIT2"/>
</dbReference>
<proteinExistence type="predicted"/>
<evidence type="ECO:0000313" key="4">
    <source>
        <dbReference type="RefSeq" id="XP_012693232.1"/>
    </source>
</evidence>